<feature type="transmembrane region" description="Helical" evidence="7">
    <location>
        <begin position="283"/>
        <end position="307"/>
    </location>
</feature>
<dbReference type="Proteomes" id="UP000182350">
    <property type="component" value="Unassembled WGS sequence"/>
</dbReference>
<sequence length="430" mass="45533">MSIETGVFGLLALLVLLALRVPVAIALMSVSLVGMTSMLGWDTSISMLSSRPYDFLARWTLSAIPMFLLMGFVSYHSGLTAGLFKAAKVVFRWLPGGLAVSSIFASSGFAAVSGSSVACAASMGRIAIPEMVKSGYKPSFACGTIAAGGTIGALIPPSILLIVYGVFAQVSITQLFLGGISIGLLTALGYSLTIMAMSWLRPDIVPRVSADIEEITALQAMKEIWPVLVLGLIIFGGMFSGFFTATEAGAVGALGALLIALLIGKLNLVVLKDSMIDTLTTTAGLLIIGVGASMFTVFLSMSGLSSYLLGFMTDWSPTYFQMMLLMVLIYLLLGLFMEPFGAMLVTLPIFLPILQGMDVSLIWFGVFLVKMLEIGMVTPPVGMNIFVIKGVASQYASLTDIFKGVSVFLVSDLLIVLLMILVPGIVLFLI</sequence>
<dbReference type="Pfam" id="PF06808">
    <property type="entry name" value="DctM"/>
    <property type="match status" value="1"/>
</dbReference>
<keyword evidence="5 7" id="KW-1133">Transmembrane helix</keyword>
<keyword evidence="6 7" id="KW-0472">Membrane</keyword>
<organism evidence="9 10">
    <name type="scientific">Marinospirillum alkaliphilum DSM 21637</name>
    <dbReference type="NCBI Taxonomy" id="1122209"/>
    <lineage>
        <taxon>Bacteria</taxon>
        <taxon>Pseudomonadati</taxon>
        <taxon>Pseudomonadota</taxon>
        <taxon>Gammaproteobacteria</taxon>
        <taxon>Oceanospirillales</taxon>
        <taxon>Oceanospirillaceae</taxon>
        <taxon>Marinospirillum</taxon>
    </lineage>
</organism>
<name>A0A1K1VL02_9GAMM</name>
<evidence type="ECO:0000256" key="6">
    <source>
        <dbReference type="ARBA" id="ARBA00023136"/>
    </source>
</evidence>
<dbReference type="InterPro" id="IPR004681">
    <property type="entry name" value="TRAP_DctM"/>
</dbReference>
<evidence type="ECO:0000256" key="1">
    <source>
        <dbReference type="ARBA" id="ARBA00004429"/>
    </source>
</evidence>
<feature type="transmembrane region" description="Helical" evidence="7">
    <location>
        <begin position="224"/>
        <end position="243"/>
    </location>
</feature>
<evidence type="ECO:0000313" key="9">
    <source>
        <dbReference type="EMBL" id="SFX25822.1"/>
    </source>
</evidence>
<dbReference type="PANTHER" id="PTHR33362">
    <property type="entry name" value="SIALIC ACID TRAP TRANSPORTER PERMEASE PROTEIN SIAT-RELATED"/>
    <property type="match status" value="1"/>
</dbReference>
<feature type="transmembrane region" description="Helical" evidence="7">
    <location>
        <begin position="140"/>
        <end position="164"/>
    </location>
</feature>
<comment type="similarity">
    <text evidence="7">Belongs to the TRAP transporter large permease family.</text>
</comment>
<feature type="transmembrane region" description="Helical" evidence="7">
    <location>
        <begin position="98"/>
        <end position="128"/>
    </location>
</feature>
<evidence type="ECO:0000313" key="10">
    <source>
        <dbReference type="Proteomes" id="UP000182350"/>
    </source>
</evidence>
<comment type="subunit">
    <text evidence="7">The complex comprises the extracytoplasmic solute receptor protein and the two transmembrane proteins.</text>
</comment>
<dbReference type="PIRSF" id="PIRSF006066">
    <property type="entry name" value="HI0050"/>
    <property type="match status" value="1"/>
</dbReference>
<proteinExistence type="inferred from homology"/>
<evidence type="ECO:0000256" key="4">
    <source>
        <dbReference type="ARBA" id="ARBA00022692"/>
    </source>
</evidence>
<comment type="caution">
    <text evidence="7">Lacks conserved residue(s) required for the propagation of feature annotation.</text>
</comment>
<dbReference type="EMBL" id="FPJW01000002">
    <property type="protein sequence ID" value="SFX25822.1"/>
    <property type="molecule type" value="Genomic_DNA"/>
</dbReference>
<protein>
    <recommendedName>
        <fullName evidence="7">TRAP transporter large permease protein</fullName>
    </recommendedName>
</protein>
<keyword evidence="4 7" id="KW-0812">Transmembrane</keyword>
<evidence type="ECO:0000259" key="8">
    <source>
        <dbReference type="Pfam" id="PF06808"/>
    </source>
</evidence>
<dbReference type="GO" id="GO:0005886">
    <property type="term" value="C:plasma membrane"/>
    <property type="evidence" value="ECO:0007669"/>
    <property type="project" value="UniProtKB-SubCell"/>
</dbReference>
<dbReference type="PANTHER" id="PTHR33362:SF5">
    <property type="entry name" value="C4-DICARBOXYLATE TRAP TRANSPORTER LARGE PERMEASE PROTEIN DCTM"/>
    <property type="match status" value="1"/>
</dbReference>
<feature type="transmembrane region" description="Helical" evidence="7">
    <location>
        <begin position="249"/>
        <end position="271"/>
    </location>
</feature>
<dbReference type="GO" id="GO:0022857">
    <property type="term" value="F:transmembrane transporter activity"/>
    <property type="evidence" value="ECO:0007669"/>
    <property type="project" value="UniProtKB-UniRule"/>
</dbReference>
<keyword evidence="2" id="KW-1003">Cell membrane</keyword>
<feature type="transmembrane region" description="Helical" evidence="7">
    <location>
        <begin position="407"/>
        <end position="429"/>
    </location>
</feature>
<keyword evidence="10" id="KW-1185">Reference proteome</keyword>
<comment type="subcellular location">
    <subcellularLocation>
        <location evidence="1 7">Cell inner membrane</location>
        <topology evidence="1 7">Multi-pass membrane protein</topology>
    </subcellularLocation>
</comment>
<dbReference type="STRING" id="1122209.SAMN02745752_01058"/>
<comment type="function">
    <text evidence="7">Part of the tripartite ATP-independent periplasmic (TRAP) transport system.</text>
</comment>
<dbReference type="RefSeq" id="WP_072325269.1">
    <property type="nucleotide sequence ID" value="NZ_FPJW01000002.1"/>
</dbReference>
<keyword evidence="7" id="KW-0813">Transport</keyword>
<evidence type="ECO:0000256" key="2">
    <source>
        <dbReference type="ARBA" id="ARBA00022475"/>
    </source>
</evidence>
<dbReference type="AlphaFoldDB" id="A0A1K1VL02"/>
<feature type="transmembrane region" description="Helical" evidence="7">
    <location>
        <begin position="55"/>
        <end position="78"/>
    </location>
</feature>
<reference evidence="9 10" key="1">
    <citation type="submission" date="2016-11" db="EMBL/GenBank/DDBJ databases">
        <authorList>
            <person name="Jaros S."/>
            <person name="Januszkiewicz K."/>
            <person name="Wedrychowicz H."/>
        </authorList>
    </citation>
    <scope>NUCLEOTIDE SEQUENCE [LARGE SCALE GENOMIC DNA]</scope>
    <source>
        <strain evidence="9 10">DSM 21637</strain>
    </source>
</reference>
<evidence type="ECO:0000256" key="3">
    <source>
        <dbReference type="ARBA" id="ARBA00022519"/>
    </source>
</evidence>
<dbReference type="InterPro" id="IPR010656">
    <property type="entry name" value="DctM"/>
</dbReference>
<feature type="transmembrane region" description="Helical" evidence="7">
    <location>
        <begin position="6"/>
        <end position="34"/>
    </location>
</feature>
<evidence type="ECO:0000256" key="5">
    <source>
        <dbReference type="ARBA" id="ARBA00022989"/>
    </source>
</evidence>
<feature type="transmembrane region" description="Helical" evidence="7">
    <location>
        <begin position="176"/>
        <end position="200"/>
    </location>
</feature>
<feature type="domain" description="TRAP C4-dicarboxylate transport system permease DctM subunit" evidence="8">
    <location>
        <begin position="11"/>
        <end position="425"/>
    </location>
</feature>
<evidence type="ECO:0000256" key="7">
    <source>
        <dbReference type="RuleBase" id="RU369079"/>
    </source>
</evidence>
<gene>
    <name evidence="9" type="ORF">SAMN02745752_01058</name>
</gene>
<dbReference type="OrthoDB" id="9796052at2"/>
<dbReference type="NCBIfam" id="TIGR00786">
    <property type="entry name" value="dctM"/>
    <property type="match status" value="1"/>
</dbReference>
<accession>A0A1K1VL02</accession>
<keyword evidence="3 7" id="KW-0997">Cell inner membrane</keyword>